<proteinExistence type="predicted"/>
<dbReference type="STRING" id="394096.DB31_2292"/>
<dbReference type="Proteomes" id="UP000028725">
    <property type="component" value="Unassembled WGS sequence"/>
</dbReference>
<dbReference type="OrthoDB" id="5509415at2"/>
<comment type="caution">
    <text evidence="1">The sequence shown here is derived from an EMBL/GenBank/DDBJ whole genome shotgun (WGS) entry which is preliminary data.</text>
</comment>
<accession>A0A085W867</accession>
<gene>
    <name evidence="1" type="ORF">DB31_2292</name>
</gene>
<dbReference type="RefSeq" id="WP_157232283.1">
    <property type="nucleotide sequence ID" value="NZ_JMCB01000015.1"/>
</dbReference>
<protein>
    <recommendedName>
        <fullName evidence="3">Lipoprotein</fullName>
    </recommendedName>
</protein>
<reference evidence="1 2" key="1">
    <citation type="submission" date="2014-04" db="EMBL/GenBank/DDBJ databases">
        <title>Genome assembly of Hyalangium minutum DSM 14724.</title>
        <authorList>
            <person name="Sharma G."/>
            <person name="Subramanian S."/>
        </authorList>
    </citation>
    <scope>NUCLEOTIDE SEQUENCE [LARGE SCALE GENOMIC DNA]</scope>
    <source>
        <strain evidence="1 2">DSM 14724</strain>
    </source>
</reference>
<organism evidence="1 2">
    <name type="scientific">Hyalangium minutum</name>
    <dbReference type="NCBI Taxonomy" id="394096"/>
    <lineage>
        <taxon>Bacteria</taxon>
        <taxon>Pseudomonadati</taxon>
        <taxon>Myxococcota</taxon>
        <taxon>Myxococcia</taxon>
        <taxon>Myxococcales</taxon>
        <taxon>Cystobacterineae</taxon>
        <taxon>Archangiaceae</taxon>
        <taxon>Hyalangium</taxon>
    </lineage>
</organism>
<dbReference type="PROSITE" id="PS51257">
    <property type="entry name" value="PROKAR_LIPOPROTEIN"/>
    <property type="match status" value="1"/>
</dbReference>
<keyword evidence="2" id="KW-1185">Reference proteome</keyword>
<name>A0A085W867_9BACT</name>
<dbReference type="EMBL" id="JMCB01000015">
    <property type="protein sequence ID" value="KFE63880.1"/>
    <property type="molecule type" value="Genomic_DNA"/>
</dbReference>
<dbReference type="AlphaFoldDB" id="A0A085W867"/>
<evidence type="ECO:0000313" key="1">
    <source>
        <dbReference type="EMBL" id="KFE63880.1"/>
    </source>
</evidence>
<sequence>MRVRASLALLLAATGCSTTYKVPPAEISRLNGWFVPDLVKRTPGDGRLEDPSTVQLRDVEGRTHPFTEDTPLVLVQRDGSVISEKFLDVSVDGQHFRGVPQDAFRRTVEVPLGEVQSAGIQEVSVGRTALLLSGIGAVVVGALIGAKLAIGDVPRKPAGDPCGDVGCPF</sequence>
<evidence type="ECO:0008006" key="3">
    <source>
        <dbReference type="Google" id="ProtNLM"/>
    </source>
</evidence>
<evidence type="ECO:0000313" key="2">
    <source>
        <dbReference type="Proteomes" id="UP000028725"/>
    </source>
</evidence>